<dbReference type="PANTHER" id="PTHR47510:SF3">
    <property type="entry name" value="ENDO_EXONUCLEASE_PHOSPHATASE DOMAIN-CONTAINING PROTEIN"/>
    <property type="match status" value="1"/>
</dbReference>
<evidence type="ECO:0008006" key="3">
    <source>
        <dbReference type="Google" id="ProtNLM"/>
    </source>
</evidence>
<gene>
    <name evidence="1" type="ORF">WMY93_002437</name>
</gene>
<evidence type="ECO:0000313" key="1">
    <source>
        <dbReference type="EMBL" id="KAK7939111.1"/>
    </source>
</evidence>
<keyword evidence="2" id="KW-1185">Reference proteome</keyword>
<proteinExistence type="predicted"/>
<protein>
    <recommendedName>
        <fullName evidence="3">Reverse transcriptase domain-containing protein</fullName>
    </recommendedName>
</protein>
<name>A0AAW0Q8Q0_9GOBI</name>
<dbReference type="AlphaFoldDB" id="A0AAW0Q8Q0"/>
<comment type="caution">
    <text evidence="1">The sequence shown here is derived from an EMBL/GenBank/DDBJ whole genome shotgun (WGS) entry which is preliminary data.</text>
</comment>
<accession>A0AAW0Q8Q0</accession>
<dbReference type="EMBL" id="JBBPFD010000002">
    <property type="protein sequence ID" value="KAK7939111.1"/>
    <property type="molecule type" value="Genomic_DNA"/>
</dbReference>
<organism evidence="1 2">
    <name type="scientific">Mugilogobius chulae</name>
    <name type="common">yellowstripe goby</name>
    <dbReference type="NCBI Taxonomy" id="88201"/>
    <lineage>
        <taxon>Eukaryota</taxon>
        <taxon>Metazoa</taxon>
        <taxon>Chordata</taxon>
        <taxon>Craniata</taxon>
        <taxon>Vertebrata</taxon>
        <taxon>Euteleostomi</taxon>
        <taxon>Actinopterygii</taxon>
        <taxon>Neopterygii</taxon>
        <taxon>Teleostei</taxon>
        <taxon>Neoteleostei</taxon>
        <taxon>Acanthomorphata</taxon>
        <taxon>Gobiaria</taxon>
        <taxon>Gobiiformes</taxon>
        <taxon>Gobioidei</taxon>
        <taxon>Gobiidae</taxon>
        <taxon>Gobionellinae</taxon>
        <taxon>Mugilogobius</taxon>
    </lineage>
</organism>
<sequence>MAFTETWLSETDPDSALEISGFGAPLRLDWDSERVPKLWKQSTIVPLAKCSAPKTLNDFRPVALTSLIMKSFEKIIKEAILLQVEDKLDPLQFAYRAKTHCRSSHQDRHILKFADDSVIVSLLSEDEQDHGPVLSDFVEWCDGSFLHLNVSKTKDMVIDFRRAPPLPTITVIKDTDIELVDQYKYLGVIVDKKLCFEPWVDAVHNLHGDQCSRMKAEL</sequence>
<dbReference type="Proteomes" id="UP001460270">
    <property type="component" value="Unassembled WGS sequence"/>
</dbReference>
<evidence type="ECO:0000313" key="2">
    <source>
        <dbReference type="Proteomes" id="UP001460270"/>
    </source>
</evidence>
<dbReference type="PANTHER" id="PTHR47510">
    <property type="entry name" value="REVERSE TRANSCRIPTASE DOMAIN-CONTAINING PROTEIN"/>
    <property type="match status" value="1"/>
</dbReference>
<reference evidence="2" key="1">
    <citation type="submission" date="2024-04" db="EMBL/GenBank/DDBJ databases">
        <title>Salinicola lusitanus LLJ914,a marine bacterium isolated from the Okinawa Trough.</title>
        <authorList>
            <person name="Li J."/>
        </authorList>
    </citation>
    <scope>NUCLEOTIDE SEQUENCE [LARGE SCALE GENOMIC DNA]</scope>
</reference>